<dbReference type="PANTHER" id="PTHR14303">
    <property type="entry name" value="DNA POLYMERASE DELTA SUBUNIT 4"/>
    <property type="match status" value="1"/>
</dbReference>
<name>M5GF12_DACPD</name>
<dbReference type="HOGENOM" id="CLU_077732_1_1_1"/>
<evidence type="ECO:0008006" key="4">
    <source>
        <dbReference type="Google" id="ProtNLM"/>
    </source>
</evidence>
<dbReference type="STRING" id="1858805.M5GF12"/>
<dbReference type="EMBL" id="JH795859">
    <property type="protein sequence ID" value="EJU03738.1"/>
    <property type="molecule type" value="Genomic_DNA"/>
</dbReference>
<reference evidence="2 3" key="1">
    <citation type="journal article" date="2012" name="Science">
        <title>The Paleozoic origin of enzymatic lignin decomposition reconstructed from 31 fungal genomes.</title>
        <authorList>
            <person name="Floudas D."/>
            <person name="Binder M."/>
            <person name="Riley R."/>
            <person name="Barry K."/>
            <person name="Blanchette R.A."/>
            <person name="Henrissat B."/>
            <person name="Martinez A.T."/>
            <person name="Otillar R."/>
            <person name="Spatafora J.W."/>
            <person name="Yadav J.S."/>
            <person name="Aerts A."/>
            <person name="Benoit I."/>
            <person name="Boyd A."/>
            <person name="Carlson A."/>
            <person name="Copeland A."/>
            <person name="Coutinho P.M."/>
            <person name="de Vries R.P."/>
            <person name="Ferreira P."/>
            <person name="Findley K."/>
            <person name="Foster B."/>
            <person name="Gaskell J."/>
            <person name="Glotzer D."/>
            <person name="Gorecki P."/>
            <person name="Heitman J."/>
            <person name="Hesse C."/>
            <person name="Hori C."/>
            <person name="Igarashi K."/>
            <person name="Jurgens J.A."/>
            <person name="Kallen N."/>
            <person name="Kersten P."/>
            <person name="Kohler A."/>
            <person name="Kuees U."/>
            <person name="Kumar T.K.A."/>
            <person name="Kuo A."/>
            <person name="LaButti K."/>
            <person name="Larrondo L.F."/>
            <person name="Lindquist E."/>
            <person name="Ling A."/>
            <person name="Lombard V."/>
            <person name="Lucas S."/>
            <person name="Lundell T."/>
            <person name="Martin R."/>
            <person name="McLaughlin D.J."/>
            <person name="Morgenstern I."/>
            <person name="Morin E."/>
            <person name="Murat C."/>
            <person name="Nagy L.G."/>
            <person name="Nolan M."/>
            <person name="Ohm R.A."/>
            <person name="Patyshakuliyeva A."/>
            <person name="Rokas A."/>
            <person name="Ruiz-Duenas F.J."/>
            <person name="Sabat G."/>
            <person name="Salamov A."/>
            <person name="Samejima M."/>
            <person name="Schmutz J."/>
            <person name="Slot J.C."/>
            <person name="St John F."/>
            <person name="Stenlid J."/>
            <person name="Sun H."/>
            <person name="Sun S."/>
            <person name="Syed K."/>
            <person name="Tsang A."/>
            <person name="Wiebenga A."/>
            <person name="Young D."/>
            <person name="Pisabarro A."/>
            <person name="Eastwood D.C."/>
            <person name="Martin F."/>
            <person name="Cullen D."/>
            <person name="Grigoriev I.V."/>
            <person name="Hibbett D.S."/>
        </authorList>
    </citation>
    <scope>NUCLEOTIDE SEQUENCE [LARGE SCALE GENOMIC DNA]</scope>
    <source>
        <strain evidence="2 3">DJM-731 SS1</strain>
    </source>
</reference>
<dbReference type="AlphaFoldDB" id="M5GF12"/>
<dbReference type="GO" id="GO:0043625">
    <property type="term" value="C:delta DNA polymerase complex"/>
    <property type="evidence" value="ECO:0007669"/>
    <property type="project" value="TreeGrafter"/>
</dbReference>
<feature type="region of interest" description="Disordered" evidence="1">
    <location>
        <begin position="1"/>
        <end position="98"/>
    </location>
</feature>
<sequence>MAPTRRASSGRPSPAPYVQQKLSFGSSKPAASATTNKAKKSASTTASRKQTETPPSSVQAPELVEPEESSDEEVDEAATPTLPAAQLEPVKRETLDVNDKSGKYRSYWKEAQTRMGHQEPIHGKDESKVYGMLRVFDLSYEYGPCIGISRIERWTRAEVMGLEPPTEIRDILMTEEGTNDPRLAQCIYFESDA</sequence>
<dbReference type="GeneID" id="63684991"/>
<evidence type="ECO:0000313" key="2">
    <source>
        <dbReference type="EMBL" id="EJU03738.1"/>
    </source>
</evidence>
<feature type="compositionally biased region" description="Low complexity" evidence="1">
    <location>
        <begin position="26"/>
        <end position="47"/>
    </location>
</feature>
<organism evidence="2 3">
    <name type="scientific">Dacryopinax primogenitus (strain DJM 731)</name>
    <name type="common">Brown rot fungus</name>
    <dbReference type="NCBI Taxonomy" id="1858805"/>
    <lineage>
        <taxon>Eukaryota</taxon>
        <taxon>Fungi</taxon>
        <taxon>Dikarya</taxon>
        <taxon>Basidiomycota</taxon>
        <taxon>Agaricomycotina</taxon>
        <taxon>Dacrymycetes</taxon>
        <taxon>Dacrymycetales</taxon>
        <taxon>Dacrymycetaceae</taxon>
        <taxon>Dacryopinax</taxon>
    </lineage>
</organism>
<dbReference type="Proteomes" id="UP000030653">
    <property type="component" value="Unassembled WGS sequence"/>
</dbReference>
<dbReference type="GO" id="GO:0003887">
    <property type="term" value="F:DNA-directed DNA polymerase activity"/>
    <property type="evidence" value="ECO:0007669"/>
    <property type="project" value="TreeGrafter"/>
</dbReference>
<dbReference type="OrthoDB" id="337486at2759"/>
<feature type="compositionally biased region" description="Acidic residues" evidence="1">
    <location>
        <begin position="64"/>
        <end position="76"/>
    </location>
</feature>
<feature type="compositionally biased region" description="Polar residues" evidence="1">
    <location>
        <begin position="1"/>
        <end position="11"/>
    </location>
</feature>
<dbReference type="PANTHER" id="PTHR14303:SF0">
    <property type="entry name" value="DNA POLYMERASE DELTA SUBUNIT 4"/>
    <property type="match status" value="1"/>
</dbReference>
<protein>
    <recommendedName>
        <fullName evidence="4">DNA polymerase delta subunit 4</fullName>
    </recommendedName>
</protein>
<evidence type="ECO:0000256" key="1">
    <source>
        <dbReference type="SAM" id="MobiDB-lite"/>
    </source>
</evidence>
<evidence type="ECO:0000313" key="3">
    <source>
        <dbReference type="Proteomes" id="UP000030653"/>
    </source>
</evidence>
<dbReference type="GO" id="GO:0000731">
    <property type="term" value="P:DNA synthesis involved in DNA repair"/>
    <property type="evidence" value="ECO:0007669"/>
    <property type="project" value="InterPro"/>
</dbReference>
<keyword evidence="3" id="KW-1185">Reference proteome</keyword>
<dbReference type="Pfam" id="PF04081">
    <property type="entry name" value="DNA_pol_delta_4"/>
    <property type="match status" value="1"/>
</dbReference>
<accession>M5GF12</accession>
<proteinExistence type="predicted"/>
<dbReference type="InterPro" id="IPR007218">
    <property type="entry name" value="DNA_pol_delta_4"/>
</dbReference>
<dbReference type="OMA" id="MARAVHK"/>
<dbReference type="RefSeq" id="XP_040630632.1">
    <property type="nucleotide sequence ID" value="XM_040769929.1"/>
</dbReference>
<gene>
    <name evidence="2" type="ORF">DACRYDRAFT_115081</name>
</gene>
<dbReference type="GO" id="GO:0006261">
    <property type="term" value="P:DNA-templated DNA replication"/>
    <property type="evidence" value="ECO:0007669"/>
    <property type="project" value="TreeGrafter"/>
</dbReference>
<feature type="compositionally biased region" description="Basic and acidic residues" evidence="1">
    <location>
        <begin position="89"/>
        <end position="98"/>
    </location>
</feature>